<proteinExistence type="predicted"/>
<dbReference type="EMBL" id="CP010429">
    <property type="protein sequence ID" value="AKD55327.1"/>
    <property type="molecule type" value="Genomic_DNA"/>
</dbReference>
<evidence type="ECO:0000256" key="1">
    <source>
        <dbReference type="SAM" id="Coils"/>
    </source>
</evidence>
<dbReference type="HOGENOM" id="CLU_731393_0_0_10"/>
<feature type="region of interest" description="Disordered" evidence="2">
    <location>
        <begin position="356"/>
        <end position="378"/>
    </location>
</feature>
<feature type="region of interest" description="Disordered" evidence="2">
    <location>
        <begin position="58"/>
        <end position="104"/>
    </location>
</feature>
<accession>A0A0E3V6U5</accession>
<evidence type="ECO:0000313" key="4">
    <source>
        <dbReference type="Proteomes" id="UP000033054"/>
    </source>
</evidence>
<dbReference type="RefSeq" id="WP_046573819.1">
    <property type="nucleotide sequence ID" value="NZ_CP010429.1"/>
</dbReference>
<gene>
    <name evidence="3" type="ORF">SD10_10865</name>
</gene>
<feature type="compositionally biased region" description="Acidic residues" evidence="2">
    <location>
        <begin position="35"/>
        <end position="44"/>
    </location>
</feature>
<feature type="coiled-coil region" evidence="1">
    <location>
        <begin position="206"/>
        <end position="240"/>
    </location>
</feature>
<dbReference type="Proteomes" id="UP000033054">
    <property type="component" value="Chromosome"/>
</dbReference>
<name>A0A0E3V6U5_9BACT</name>
<evidence type="ECO:0000256" key="2">
    <source>
        <dbReference type="SAM" id="MobiDB-lite"/>
    </source>
</evidence>
<evidence type="ECO:0000313" key="3">
    <source>
        <dbReference type="EMBL" id="AKD55327.1"/>
    </source>
</evidence>
<feature type="compositionally biased region" description="Basic residues" evidence="2">
    <location>
        <begin position="93"/>
        <end position="103"/>
    </location>
</feature>
<reference evidence="3 4" key="1">
    <citation type="journal article" date="2014" name="Curr. Microbiol.">
        <title>Spirosoma radiotolerans sp. nov., a gamma-radiation-resistant bacterium isolated from gamma ray-irradiated soil.</title>
        <authorList>
            <person name="Lee J.J."/>
            <person name="Srinivasan S."/>
            <person name="Lim S."/>
            <person name="Joe M."/>
            <person name="Im S."/>
            <person name="Bae S.I."/>
            <person name="Park K.R."/>
            <person name="Han J.H."/>
            <person name="Park S.H."/>
            <person name="Joo B.M."/>
            <person name="Park S.J."/>
            <person name="Kim M.K."/>
        </authorList>
    </citation>
    <scope>NUCLEOTIDE SEQUENCE [LARGE SCALE GENOMIC DNA]</scope>
    <source>
        <strain evidence="3 4">DG5A</strain>
    </source>
</reference>
<dbReference type="AlphaFoldDB" id="A0A0E3V6U5"/>
<dbReference type="OrthoDB" id="9255939at2"/>
<organism evidence="3 4">
    <name type="scientific">Spirosoma radiotolerans</name>
    <dbReference type="NCBI Taxonomy" id="1379870"/>
    <lineage>
        <taxon>Bacteria</taxon>
        <taxon>Pseudomonadati</taxon>
        <taxon>Bacteroidota</taxon>
        <taxon>Cytophagia</taxon>
        <taxon>Cytophagales</taxon>
        <taxon>Cytophagaceae</taxon>
        <taxon>Spirosoma</taxon>
    </lineage>
</organism>
<dbReference type="PATRIC" id="fig|1379870.5.peg.2370"/>
<protein>
    <submittedName>
        <fullName evidence="3">Uncharacterized protein</fullName>
    </submittedName>
</protein>
<sequence>MNYTVKRPIKVVPKSKIFGKKASFSAKNAPKGSVPDDDSSVEESEEVIVTKKLKTGPAASFAAKKKKVVSDSDSSTESSSESESESEREKVSKPKRPNFKGKVKSIGIDGFNHATGHSVSHSQNLTDFNAAVPHRMDWSSLRDNTMKYVNGEEEEEDFLRWTDRFLTASKKKINLFRTSLDKIDAKIKSRAKRKAKVNPKVKPKIKPKHKERKERIERLIKAYKKDNEDLKEHRDALIEAVEDNSSTLMDRQNAMDKFLNTLNSFHANVPDIGPHNGVNLQVSNRPHLNVAADGSMSPMSQQLGNMSPGRLNPFPFSHDGRSVMTTSGTFVDYGFVINQYGTFAPQFKNKKKMKNLTEKTFDKDNGFEDKMSENEEDD</sequence>
<dbReference type="KEGG" id="srd:SD10_10865"/>
<feature type="region of interest" description="Disordered" evidence="2">
    <location>
        <begin position="22"/>
        <end position="44"/>
    </location>
</feature>
<keyword evidence="1" id="KW-0175">Coiled coil</keyword>
<keyword evidence="4" id="KW-1185">Reference proteome</keyword>